<dbReference type="GO" id="GO:0006420">
    <property type="term" value="P:arginyl-tRNA aminoacylation"/>
    <property type="evidence" value="ECO:0007669"/>
    <property type="project" value="InterPro"/>
</dbReference>
<reference evidence="4 5" key="1">
    <citation type="submission" date="2017-09" db="EMBL/GenBank/DDBJ databases">
        <title>WGS assembly of Aquilegia coerulea Goldsmith.</title>
        <authorList>
            <person name="Hodges S."/>
            <person name="Kramer E."/>
            <person name="Nordborg M."/>
            <person name="Tomkins J."/>
            <person name="Borevitz J."/>
            <person name="Derieg N."/>
            <person name="Yan J."/>
            <person name="Mihaltcheva S."/>
            <person name="Hayes R.D."/>
            <person name="Rokhsar D."/>
        </authorList>
    </citation>
    <scope>NUCLEOTIDE SEQUENCE [LARGE SCALE GENOMIC DNA]</scope>
    <source>
        <strain evidence="5">cv. Goldsmith</strain>
    </source>
</reference>
<dbReference type="EC" id="6.1.1.19" evidence="1"/>
<dbReference type="SUPFAM" id="SSF47323">
    <property type="entry name" value="Anticodon-binding domain of a subclass of class I aminoacyl-tRNA synthetases"/>
    <property type="match status" value="1"/>
</dbReference>
<dbReference type="InterPro" id="IPR009080">
    <property type="entry name" value="tRNAsynth_Ia_anticodon-bd"/>
</dbReference>
<keyword evidence="5" id="KW-1185">Reference proteome</keyword>
<evidence type="ECO:0000259" key="3">
    <source>
        <dbReference type="Pfam" id="PF05746"/>
    </source>
</evidence>
<evidence type="ECO:0000256" key="2">
    <source>
        <dbReference type="ARBA" id="ARBA00049339"/>
    </source>
</evidence>
<dbReference type="Gene3D" id="1.10.730.10">
    <property type="entry name" value="Isoleucyl-tRNA Synthetase, Domain 1"/>
    <property type="match status" value="1"/>
</dbReference>
<protein>
    <recommendedName>
        <fullName evidence="1">arginine--tRNA ligase</fullName>
        <ecNumber evidence="1">6.1.1.19</ecNumber>
    </recommendedName>
</protein>
<dbReference type="InterPro" id="IPR008909">
    <property type="entry name" value="DALR_anticod-bd"/>
</dbReference>
<dbReference type="GO" id="GO:0004814">
    <property type="term" value="F:arginine-tRNA ligase activity"/>
    <property type="evidence" value="ECO:0007669"/>
    <property type="project" value="UniProtKB-EC"/>
</dbReference>
<dbReference type="Pfam" id="PF05746">
    <property type="entry name" value="DALR_1"/>
    <property type="match status" value="1"/>
</dbReference>
<evidence type="ECO:0000313" key="5">
    <source>
        <dbReference type="Proteomes" id="UP000230069"/>
    </source>
</evidence>
<dbReference type="InterPro" id="IPR001278">
    <property type="entry name" value="Arg-tRNA-ligase"/>
</dbReference>
<dbReference type="OrthoDB" id="784985at2759"/>
<organism evidence="4 5">
    <name type="scientific">Aquilegia coerulea</name>
    <name type="common">Rocky mountain columbine</name>
    <dbReference type="NCBI Taxonomy" id="218851"/>
    <lineage>
        <taxon>Eukaryota</taxon>
        <taxon>Viridiplantae</taxon>
        <taxon>Streptophyta</taxon>
        <taxon>Embryophyta</taxon>
        <taxon>Tracheophyta</taxon>
        <taxon>Spermatophyta</taxon>
        <taxon>Magnoliopsida</taxon>
        <taxon>Ranunculales</taxon>
        <taxon>Ranunculaceae</taxon>
        <taxon>Thalictroideae</taxon>
        <taxon>Aquilegia</taxon>
    </lineage>
</organism>
<evidence type="ECO:0000256" key="1">
    <source>
        <dbReference type="ARBA" id="ARBA00012837"/>
    </source>
</evidence>
<sequence>MMLPSKVCDYLYGLSLQLSKFRTSCPGTLNVQVVEDAGETRVSRLLLCEATRTVMSTCFDLLGILPVTNF</sequence>
<dbReference type="Proteomes" id="UP000230069">
    <property type="component" value="Unassembled WGS sequence"/>
</dbReference>
<evidence type="ECO:0000313" key="4">
    <source>
        <dbReference type="EMBL" id="PIA50282.1"/>
    </source>
</evidence>
<dbReference type="PANTHER" id="PTHR11956:SF5">
    <property type="entry name" value="ARGININE--TRNA LIGASE, CYTOPLASMIC"/>
    <property type="match status" value="1"/>
</dbReference>
<feature type="domain" description="DALR anticodon binding" evidence="3">
    <location>
        <begin position="4"/>
        <end position="68"/>
    </location>
</feature>
<dbReference type="EMBL" id="KZ305030">
    <property type="protein sequence ID" value="PIA50282.1"/>
    <property type="molecule type" value="Genomic_DNA"/>
</dbReference>
<dbReference type="AlphaFoldDB" id="A0A2G5E3C5"/>
<gene>
    <name evidence="4" type="ORF">AQUCO_01300788v1</name>
</gene>
<name>A0A2G5E3C5_AQUCA</name>
<comment type="catalytic activity">
    <reaction evidence="2">
        <text>tRNA(Arg) + L-arginine + ATP = L-arginyl-tRNA(Arg) + AMP + diphosphate</text>
        <dbReference type="Rhea" id="RHEA:20301"/>
        <dbReference type="Rhea" id="RHEA-COMP:9658"/>
        <dbReference type="Rhea" id="RHEA-COMP:9673"/>
        <dbReference type="ChEBI" id="CHEBI:30616"/>
        <dbReference type="ChEBI" id="CHEBI:32682"/>
        <dbReference type="ChEBI" id="CHEBI:33019"/>
        <dbReference type="ChEBI" id="CHEBI:78442"/>
        <dbReference type="ChEBI" id="CHEBI:78513"/>
        <dbReference type="ChEBI" id="CHEBI:456215"/>
        <dbReference type="EC" id="6.1.1.19"/>
    </reaction>
</comment>
<accession>A0A2G5E3C5</accession>
<dbReference type="STRING" id="218851.A0A2G5E3C5"/>
<dbReference type="PANTHER" id="PTHR11956">
    <property type="entry name" value="ARGINYL-TRNA SYNTHETASE"/>
    <property type="match status" value="1"/>
</dbReference>
<proteinExistence type="predicted"/>
<dbReference type="GO" id="GO:0005524">
    <property type="term" value="F:ATP binding"/>
    <property type="evidence" value="ECO:0007669"/>
    <property type="project" value="InterPro"/>
</dbReference>
<dbReference type="InParanoid" id="A0A2G5E3C5"/>